<dbReference type="KEGG" id="atl:Athai_34190"/>
<dbReference type="GO" id="GO:0003677">
    <property type="term" value="F:DNA binding"/>
    <property type="evidence" value="ECO:0007669"/>
    <property type="project" value="InterPro"/>
</dbReference>
<dbReference type="AlphaFoldDB" id="A0A7R7HXN3"/>
<dbReference type="InterPro" id="IPR010982">
    <property type="entry name" value="Lambda_DNA-bd_dom_sf"/>
</dbReference>
<dbReference type="PANTHER" id="PTHR35010">
    <property type="entry name" value="BLL4672 PROTEIN-RELATED"/>
    <property type="match status" value="1"/>
</dbReference>
<dbReference type="Gene3D" id="1.10.260.40">
    <property type="entry name" value="lambda repressor-like DNA-binding domains"/>
    <property type="match status" value="1"/>
</dbReference>
<reference evidence="2 3" key="1">
    <citation type="submission" date="2020-08" db="EMBL/GenBank/DDBJ databases">
        <title>Whole genome shotgun sequence of Actinocatenispora thailandica NBRC 105041.</title>
        <authorList>
            <person name="Komaki H."/>
            <person name="Tamura T."/>
        </authorList>
    </citation>
    <scope>NUCLEOTIDE SEQUENCE [LARGE SCALE GENOMIC DNA]</scope>
    <source>
        <strain evidence="2 3">NBRC 105041</strain>
    </source>
</reference>
<dbReference type="InterPro" id="IPR001387">
    <property type="entry name" value="Cro/C1-type_HTH"/>
</dbReference>
<dbReference type="EMBL" id="AP023355">
    <property type="protein sequence ID" value="BCJ35916.1"/>
    <property type="molecule type" value="Genomic_DNA"/>
</dbReference>
<dbReference type="RefSeq" id="WP_203962367.1">
    <property type="nucleotide sequence ID" value="NZ_AP023355.1"/>
</dbReference>
<name>A0A7R7HXN3_9ACTN</name>
<proteinExistence type="predicted"/>
<dbReference type="Gene3D" id="3.30.450.180">
    <property type="match status" value="1"/>
</dbReference>
<feature type="domain" description="HTH cro/C1-type" evidence="1">
    <location>
        <begin position="33"/>
        <end position="80"/>
    </location>
</feature>
<organism evidence="2 3">
    <name type="scientific">Actinocatenispora thailandica</name>
    <dbReference type="NCBI Taxonomy" id="227318"/>
    <lineage>
        <taxon>Bacteria</taxon>
        <taxon>Bacillati</taxon>
        <taxon>Actinomycetota</taxon>
        <taxon>Actinomycetes</taxon>
        <taxon>Micromonosporales</taxon>
        <taxon>Micromonosporaceae</taxon>
        <taxon>Actinocatenispora</taxon>
    </lineage>
</organism>
<evidence type="ECO:0000313" key="3">
    <source>
        <dbReference type="Proteomes" id="UP000611640"/>
    </source>
</evidence>
<evidence type="ECO:0000313" key="2">
    <source>
        <dbReference type="EMBL" id="BCJ35916.1"/>
    </source>
</evidence>
<dbReference type="Pfam" id="PF17765">
    <property type="entry name" value="MLTR_LBD"/>
    <property type="match status" value="1"/>
</dbReference>
<protein>
    <submittedName>
        <fullName evidence="2">Transcriptional regulator</fullName>
    </submittedName>
</protein>
<evidence type="ECO:0000259" key="1">
    <source>
        <dbReference type="PROSITE" id="PS50943"/>
    </source>
</evidence>
<dbReference type="PANTHER" id="PTHR35010:SF2">
    <property type="entry name" value="BLL4672 PROTEIN"/>
    <property type="match status" value="1"/>
</dbReference>
<dbReference type="CDD" id="cd00093">
    <property type="entry name" value="HTH_XRE"/>
    <property type="match status" value="1"/>
</dbReference>
<dbReference type="Proteomes" id="UP000611640">
    <property type="component" value="Chromosome"/>
</dbReference>
<gene>
    <name evidence="2" type="ORF">Athai_34190</name>
</gene>
<sequence length="269" mass="29167">MSVELGAFLRSRRERMAPADAGLPVTGRRRTPGLRREELALLAGISATWLTYLEQGRDVRPSRQVLDALARALRLTDAEQEHLRRLAGGTAAPEEDLAEQVTPEVAAVPALLGDNPAYVTGVCYDILACNAAAAELLPGVGPGGNLVRWMLTEPAARDVLVDWEPEARHILARLRAIAGRHSGHPRVARLVAELTAASPEAREWWPQYDIQFSHAGHKRLRHPRLGVITVPHAAFQVAERPDQTLVVYQLPADAGSGRGPAPHRPGVSA</sequence>
<dbReference type="InterPro" id="IPR041413">
    <property type="entry name" value="MLTR_LBD"/>
</dbReference>
<dbReference type="SUPFAM" id="SSF47413">
    <property type="entry name" value="lambda repressor-like DNA-binding domains"/>
    <property type="match status" value="1"/>
</dbReference>
<dbReference type="Pfam" id="PF13560">
    <property type="entry name" value="HTH_31"/>
    <property type="match status" value="1"/>
</dbReference>
<accession>A0A7R7HXN3</accession>
<dbReference type="PROSITE" id="PS50943">
    <property type="entry name" value="HTH_CROC1"/>
    <property type="match status" value="1"/>
</dbReference>
<dbReference type="SMART" id="SM00530">
    <property type="entry name" value="HTH_XRE"/>
    <property type="match status" value="1"/>
</dbReference>
<keyword evidence="3" id="KW-1185">Reference proteome</keyword>